<dbReference type="FunFam" id="2.60.40.10:FF:000299">
    <property type="entry name" value="protogenin isoform X2"/>
    <property type="match status" value="1"/>
</dbReference>
<comment type="subcellular location">
    <subcellularLocation>
        <location evidence="2">Secreted</location>
    </subcellularLocation>
</comment>
<evidence type="ECO:0000256" key="2">
    <source>
        <dbReference type="ARBA" id="ARBA00004613"/>
    </source>
</evidence>
<evidence type="ECO:0000256" key="6">
    <source>
        <dbReference type="ARBA" id="ARBA00022614"/>
    </source>
</evidence>
<dbReference type="GO" id="GO:0046872">
    <property type="term" value="F:metal ion binding"/>
    <property type="evidence" value="ECO:0007669"/>
    <property type="project" value="UniProtKB-KW"/>
</dbReference>
<comment type="catalytic activity">
    <reaction evidence="17">
        <text>L-lysyl-[collagen] + L-methionyl-[collagen] + H2O2 = [collagen]-L-lysyl-N-S-L-methionyl-[collagen] + 2 H2O + H(+)</text>
        <dbReference type="Rhea" id="RHEA:66020"/>
        <dbReference type="Rhea" id="RHEA-COMP:12751"/>
        <dbReference type="Rhea" id="RHEA-COMP:16949"/>
        <dbReference type="Rhea" id="RHEA-COMP:16951"/>
        <dbReference type="ChEBI" id="CHEBI:15377"/>
        <dbReference type="ChEBI" id="CHEBI:15378"/>
        <dbReference type="ChEBI" id="CHEBI:16044"/>
        <dbReference type="ChEBI" id="CHEBI:16240"/>
        <dbReference type="ChEBI" id="CHEBI:29969"/>
        <dbReference type="ChEBI" id="CHEBI:166867"/>
    </reaction>
    <physiologicalReaction direction="left-to-right" evidence="17">
        <dbReference type="Rhea" id="RHEA:66021"/>
    </physiologicalReaction>
</comment>
<keyword evidence="6" id="KW-0433">Leucine-rich repeat</keyword>
<feature type="compositionally biased region" description="Basic residues" evidence="23">
    <location>
        <begin position="407"/>
        <end position="423"/>
    </location>
</feature>
<evidence type="ECO:0000256" key="1">
    <source>
        <dbReference type="ARBA" id="ARBA00001970"/>
    </source>
</evidence>
<dbReference type="InterPro" id="IPR003591">
    <property type="entry name" value="Leu-rich_rpt_typical-subtyp"/>
</dbReference>
<evidence type="ECO:0000256" key="24">
    <source>
        <dbReference type="SAM" id="Phobius"/>
    </source>
</evidence>
<comment type="catalytic activity">
    <reaction evidence="16">
        <text>bromide + H2O2 = hypobromite + H2O</text>
        <dbReference type="Rhea" id="RHEA:66016"/>
        <dbReference type="ChEBI" id="CHEBI:15377"/>
        <dbReference type="ChEBI" id="CHEBI:15858"/>
        <dbReference type="ChEBI" id="CHEBI:16240"/>
        <dbReference type="ChEBI" id="CHEBI:29250"/>
    </reaction>
    <physiologicalReaction direction="left-to-right" evidence="16">
        <dbReference type="Rhea" id="RHEA:66017"/>
    </physiologicalReaction>
</comment>
<dbReference type="Pfam" id="PF07679">
    <property type="entry name" value="I-set"/>
    <property type="match status" value="2"/>
</dbReference>
<dbReference type="Gene3D" id="3.80.10.10">
    <property type="entry name" value="Ribonuclease Inhibitor"/>
    <property type="match status" value="2"/>
</dbReference>
<evidence type="ECO:0000256" key="4">
    <source>
        <dbReference type="ARBA" id="ARBA00022525"/>
    </source>
</evidence>
<dbReference type="PROSITE" id="PS51450">
    <property type="entry name" value="LRR"/>
    <property type="match status" value="3"/>
</dbReference>
<evidence type="ECO:0000259" key="25">
    <source>
        <dbReference type="PROSITE" id="PS50835"/>
    </source>
</evidence>
<evidence type="ECO:0000256" key="12">
    <source>
        <dbReference type="ARBA" id="ARBA00023004"/>
    </source>
</evidence>
<keyword evidence="8 22" id="KW-0479">Metal-binding</keyword>
<accession>A0ABD2JYT4</accession>
<dbReference type="InterPro" id="IPR037120">
    <property type="entry name" value="Haem_peroxidase_sf_animal"/>
</dbReference>
<dbReference type="InterPro" id="IPR036179">
    <property type="entry name" value="Ig-like_dom_sf"/>
</dbReference>
<feature type="binding site" description="axial binding residue" evidence="22">
    <location>
        <position position="1091"/>
    </location>
    <ligand>
        <name>heme b</name>
        <dbReference type="ChEBI" id="CHEBI:60344"/>
    </ligand>
    <ligandPart>
        <name>Fe</name>
        <dbReference type="ChEBI" id="CHEBI:18248"/>
    </ligandPart>
</feature>
<evidence type="ECO:0000256" key="23">
    <source>
        <dbReference type="SAM" id="MobiDB-lite"/>
    </source>
</evidence>
<evidence type="ECO:0000256" key="5">
    <source>
        <dbReference type="ARBA" id="ARBA00022559"/>
    </source>
</evidence>
<evidence type="ECO:0000256" key="3">
    <source>
        <dbReference type="ARBA" id="ARBA00009588"/>
    </source>
</evidence>
<keyword evidence="27" id="KW-1185">Reference proteome</keyword>
<comment type="similarity">
    <text evidence="3">Belongs to the immunoglobulin superfamily. DCC family.</text>
</comment>
<dbReference type="FunFam" id="1.10.640.10:FF:000001">
    <property type="entry name" value="Peroxidasin homolog"/>
    <property type="match status" value="1"/>
</dbReference>
<evidence type="ECO:0000256" key="13">
    <source>
        <dbReference type="ARBA" id="ARBA00023157"/>
    </source>
</evidence>
<keyword evidence="24" id="KW-0812">Transmembrane</keyword>
<dbReference type="GO" id="GO:0004601">
    <property type="term" value="F:peroxidase activity"/>
    <property type="evidence" value="ECO:0007669"/>
    <property type="project" value="UniProtKB-KW"/>
</dbReference>
<dbReference type="PANTHER" id="PTHR11475">
    <property type="entry name" value="OXIDASE/PEROXIDASE"/>
    <property type="match status" value="1"/>
</dbReference>
<keyword evidence="15" id="KW-0393">Immunoglobulin domain</keyword>
<evidence type="ECO:0000313" key="27">
    <source>
        <dbReference type="Proteomes" id="UP001620626"/>
    </source>
</evidence>
<keyword evidence="4" id="KW-0964">Secreted</keyword>
<sequence length="1371" mass="155008">MLFTHMHTFFALILFNYYYFAGTFAHLLAIAKCPDKCQCSIGDGKTGTGRFHVDCRGLSPSDVPSVLREMDPSVEHLDMRNCGLPRIDVAGLARLEKLRTLMLGHNRIRHLEENLLDRLPNLLHLHLGHNQIRSVPPLASSTTAVRLQLLDLRANKIRHISPMALQNLPHLHSLNLEANFLQSLPEALFHDGTHRLRQLHLASNSWNCDCRIGHLIEQITEKTATKNHFGHHHHHHHHHPKCFFPVHLRGKALNSLESDALKCFQAEVAQIDKNGAEILLKCDIGTLDIHQNADTVQWLYGNTLLEDISMKFGGFELLSNGMLRLLDDGSDHGEIGNYQCALNHLLSPTRHSRHIEQQRHSQAIKAIFSPPTIADQQQLTAAHSGLSRRQNVVAPPADHHNDHFHRQHRLHHNHQQQRHHSRHQAPSNLYTASGGAVAGGGGSLPQFTYTPRDRRFREGSAVQLNCEAIGQPKPSISWFFNGRPIEPSRKFEFKKEHTELVIYPFLEHDVGSYACEATNLNGRVKSEAAQIGLVGPRRQIARPGQRLTLSCKARGEPKPTITWFFNGVEIADLKGHFQTSTDGTELTINGVTRHDTGTFACMAGNVVGSQTADAHLDVQSAQIDQLDTTLNDQTLRSIVDEASQNIDRAISKTNEELKISNPQDLLKHFKFVGKRPTSQLSRAREIYEESLRLIEKHVELGINLRPMDMPNEHISFESVLSVTHIQTLMELSGCMAGQFKDACQDMCFHSKYRSYTGQCNNFEHPTWGVSQMPFLRLLPPIYENGFNTPVGWDTNKRYFGFPKPNPRTISFELVSTEQVTAHSMFSAMLMQWGQFVDHDLDFIATALSRQTYTGGARCNRTCENVDPCFNIQLPPNDPRLRTMGHDRLPCIEFERSAAICGSGETSPIFKQVTFREQANIITSYLDGSQIYGSTEVDALDLRDLFSDHGLLRFDIVSSAQKPYLPFERDSSMDCRRNFSVENPIRCFLSGDFRANEQLGLTAMHTIWLREHNRIATKLLELNPDWDGERIYQEARKIVGAKLQHITYTEWLPLVLGKDGYNFLIGPYTGYRPETNPSVSNAFATAAFRFGHTLISPQLERLDKALRPTPEGPLPLHEAFFAPERLLAEGGVDPLLRGLFGTPLKMPMSDQLLNKELTEKLFHRAHNVSLDLAALNIQRGRDHGIPGYLEYRRFCNLTVPSDWDQLAVDVPNAKVLAQLRKLYGHPGNIDLWLGGIVEKRLPDALVGPTFSCIIGDQFRRLRDGDRFWYENDGVFTQLQIAQIRKTSLAKVLCTNGDDIDRIQPNVFHYMGNNMLVYRSCDELADLNLRMWMSCCDETCSARASTGIDSANGGIEQRRRRKRAIHLYANGNN</sequence>
<dbReference type="Gene3D" id="2.60.40.10">
    <property type="entry name" value="Immunoglobulins"/>
    <property type="match status" value="2"/>
</dbReference>
<dbReference type="PRINTS" id="PR00457">
    <property type="entry name" value="ANPEROXIDASE"/>
</dbReference>
<dbReference type="CDD" id="cd09826">
    <property type="entry name" value="peroxidasin_like"/>
    <property type="match status" value="1"/>
</dbReference>
<evidence type="ECO:0000256" key="14">
    <source>
        <dbReference type="ARBA" id="ARBA00023180"/>
    </source>
</evidence>
<dbReference type="InterPro" id="IPR034824">
    <property type="entry name" value="Peroxidasin_peroxidase"/>
</dbReference>
<keyword evidence="5" id="KW-0575">Peroxidase</keyword>
<dbReference type="PROSITE" id="PS50292">
    <property type="entry name" value="PEROXIDASE_3"/>
    <property type="match status" value="1"/>
</dbReference>
<dbReference type="SMART" id="SM00409">
    <property type="entry name" value="IG"/>
    <property type="match status" value="2"/>
</dbReference>
<evidence type="ECO:0000256" key="19">
    <source>
        <dbReference type="ARBA" id="ARBA00048887"/>
    </source>
</evidence>
<feature type="domain" description="Ig-like" evidence="25">
    <location>
        <begin position="445"/>
        <end position="532"/>
    </location>
</feature>
<dbReference type="SUPFAM" id="SSF52058">
    <property type="entry name" value="L domain-like"/>
    <property type="match status" value="1"/>
</dbReference>
<feature type="transmembrane region" description="Helical" evidence="24">
    <location>
        <begin position="9"/>
        <end position="31"/>
    </location>
</feature>
<comment type="cofactor">
    <cofactor evidence="1">
        <name>heme b</name>
        <dbReference type="ChEBI" id="CHEBI:60344"/>
    </cofactor>
</comment>
<evidence type="ECO:0000256" key="17">
    <source>
        <dbReference type="ARBA" id="ARBA00047610"/>
    </source>
</evidence>
<dbReference type="GO" id="GO:0005576">
    <property type="term" value="C:extracellular region"/>
    <property type="evidence" value="ECO:0007669"/>
    <property type="project" value="UniProtKB-SubCell"/>
</dbReference>
<evidence type="ECO:0000256" key="7">
    <source>
        <dbReference type="ARBA" id="ARBA00022617"/>
    </source>
</evidence>
<keyword evidence="13" id="KW-1015">Disulfide bond</keyword>
<evidence type="ECO:0000256" key="15">
    <source>
        <dbReference type="ARBA" id="ARBA00023319"/>
    </source>
</evidence>
<dbReference type="InterPro" id="IPR019791">
    <property type="entry name" value="Haem_peroxidase_animal"/>
</dbReference>
<dbReference type="InterPro" id="IPR001611">
    <property type="entry name" value="Leu-rich_rpt"/>
</dbReference>
<dbReference type="InterPro" id="IPR010255">
    <property type="entry name" value="Haem_peroxidase_sf"/>
</dbReference>
<keyword evidence="9" id="KW-0732">Signal</keyword>
<dbReference type="SMART" id="SM00369">
    <property type="entry name" value="LRR_TYP"/>
    <property type="match status" value="4"/>
</dbReference>
<keyword evidence="14" id="KW-0325">Glycoprotein</keyword>
<dbReference type="SMART" id="SM00408">
    <property type="entry name" value="IGc2"/>
    <property type="match status" value="2"/>
</dbReference>
<comment type="catalytic activity">
    <reaction evidence="19">
        <text>L-tyrosyl-[protein] + bromide + H2O2 + H(+) = 3-bromo-L-tyrosyl-[protein] + 2 H2O</text>
        <dbReference type="Rhea" id="RHEA:69360"/>
        <dbReference type="Rhea" id="RHEA-COMP:10136"/>
        <dbReference type="Rhea" id="RHEA-COMP:17686"/>
        <dbReference type="ChEBI" id="CHEBI:15377"/>
        <dbReference type="ChEBI" id="CHEBI:15378"/>
        <dbReference type="ChEBI" id="CHEBI:15858"/>
        <dbReference type="ChEBI" id="CHEBI:16240"/>
        <dbReference type="ChEBI" id="CHEBI:46858"/>
        <dbReference type="ChEBI" id="CHEBI:183512"/>
    </reaction>
    <physiologicalReaction direction="left-to-right" evidence="19">
        <dbReference type="Rhea" id="RHEA:69361"/>
    </physiologicalReaction>
</comment>
<dbReference type="InterPro" id="IPR032675">
    <property type="entry name" value="LRR_dom_sf"/>
</dbReference>
<evidence type="ECO:0000256" key="21">
    <source>
        <dbReference type="ARBA" id="ARBA00061342"/>
    </source>
</evidence>
<gene>
    <name evidence="26" type="ORF">niasHT_024053</name>
</gene>
<reference evidence="26 27" key="1">
    <citation type="submission" date="2024-10" db="EMBL/GenBank/DDBJ databases">
        <authorList>
            <person name="Kim D."/>
        </authorList>
    </citation>
    <scope>NUCLEOTIDE SEQUENCE [LARGE SCALE GENOMIC DNA]</scope>
    <source>
        <strain evidence="26">BH-2024</strain>
    </source>
</reference>
<dbReference type="PANTHER" id="PTHR11475:SF140">
    <property type="entry name" value="PEROXIDASIN HOMOLOG PXN-2"/>
    <property type="match status" value="1"/>
</dbReference>
<dbReference type="InterPro" id="IPR003599">
    <property type="entry name" value="Ig_sub"/>
</dbReference>
<dbReference type="Proteomes" id="UP001620626">
    <property type="component" value="Unassembled WGS sequence"/>
</dbReference>
<evidence type="ECO:0000256" key="16">
    <source>
        <dbReference type="ARBA" id="ARBA00047544"/>
    </source>
</evidence>
<dbReference type="InterPro" id="IPR003598">
    <property type="entry name" value="Ig_sub2"/>
</dbReference>
<comment type="catalytic activity">
    <reaction evidence="18">
        <text>L-lysyl-[collagen] + L-methionyl-[collagen] + hypobromite = [collagen]-L-lysyl-N-S-L-methionyl-[collagen] + bromide + H2O + H(+)</text>
        <dbReference type="Rhea" id="RHEA:66024"/>
        <dbReference type="Rhea" id="RHEA-COMP:12751"/>
        <dbReference type="Rhea" id="RHEA-COMP:16949"/>
        <dbReference type="Rhea" id="RHEA-COMP:16951"/>
        <dbReference type="ChEBI" id="CHEBI:15377"/>
        <dbReference type="ChEBI" id="CHEBI:15378"/>
        <dbReference type="ChEBI" id="CHEBI:15858"/>
        <dbReference type="ChEBI" id="CHEBI:16044"/>
        <dbReference type="ChEBI" id="CHEBI:29250"/>
        <dbReference type="ChEBI" id="CHEBI:29969"/>
        <dbReference type="ChEBI" id="CHEBI:166867"/>
    </reaction>
    <physiologicalReaction direction="left-to-right" evidence="18">
        <dbReference type="Rhea" id="RHEA:66025"/>
    </physiologicalReaction>
</comment>
<organism evidence="26 27">
    <name type="scientific">Heterodera trifolii</name>
    <dbReference type="NCBI Taxonomy" id="157864"/>
    <lineage>
        <taxon>Eukaryota</taxon>
        <taxon>Metazoa</taxon>
        <taxon>Ecdysozoa</taxon>
        <taxon>Nematoda</taxon>
        <taxon>Chromadorea</taxon>
        <taxon>Rhabditida</taxon>
        <taxon>Tylenchina</taxon>
        <taxon>Tylenchomorpha</taxon>
        <taxon>Tylenchoidea</taxon>
        <taxon>Heteroderidae</taxon>
        <taxon>Heteroderinae</taxon>
        <taxon>Heterodera</taxon>
    </lineage>
</organism>
<evidence type="ECO:0000256" key="18">
    <source>
        <dbReference type="ARBA" id="ARBA00048396"/>
    </source>
</evidence>
<keyword evidence="12 22" id="KW-0408">Iron</keyword>
<comment type="similarity">
    <text evidence="21">Belongs to the peroxidase family. XPO subfamily.</text>
</comment>
<protein>
    <recommendedName>
        <fullName evidence="25">Ig-like domain-containing protein</fullName>
    </recommendedName>
</protein>
<evidence type="ECO:0000256" key="22">
    <source>
        <dbReference type="PIRSR" id="PIRSR619791-2"/>
    </source>
</evidence>
<feature type="domain" description="Ig-like" evidence="25">
    <location>
        <begin position="544"/>
        <end position="619"/>
    </location>
</feature>
<dbReference type="InterPro" id="IPR007110">
    <property type="entry name" value="Ig-like_dom"/>
</dbReference>
<proteinExistence type="inferred from homology"/>
<dbReference type="SUPFAM" id="SSF48726">
    <property type="entry name" value="Immunoglobulin"/>
    <property type="match status" value="2"/>
</dbReference>
<evidence type="ECO:0000256" key="11">
    <source>
        <dbReference type="ARBA" id="ARBA00023002"/>
    </source>
</evidence>
<dbReference type="FunFam" id="2.60.40.10:FF:000032">
    <property type="entry name" value="palladin isoform X1"/>
    <property type="match status" value="1"/>
</dbReference>
<comment type="catalytic activity">
    <reaction evidence="20">
        <text>hypobromite + L-tyrosyl-[protein] + H(+) = 3-bromo-L-tyrosyl-[protein] + H2O</text>
        <dbReference type="Rhea" id="RHEA:69356"/>
        <dbReference type="Rhea" id="RHEA-COMP:10136"/>
        <dbReference type="Rhea" id="RHEA-COMP:17686"/>
        <dbReference type="ChEBI" id="CHEBI:15377"/>
        <dbReference type="ChEBI" id="CHEBI:15378"/>
        <dbReference type="ChEBI" id="CHEBI:29250"/>
        <dbReference type="ChEBI" id="CHEBI:46858"/>
        <dbReference type="ChEBI" id="CHEBI:183512"/>
    </reaction>
    <physiologicalReaction direction="left-to-right" evidence="20">
        <dbReference type="Rhea" id="RHEA:69357"/>
    </physiologicalReaction>
</comment>
<evidence type="ECO:0000256" key="10">
    <source>
        <dbReference type="ARBA" id="ARBA00022737"/>
    </source>
</evidence>
<feature type="region of interest" description="Disordered" evidence="23">
    <location>
        <begin position="407"/>
        <end position="443"/>
    </location>
</feature>
<comment type="caution">
    <text evidence="26">The sequence shown here is derived from an EMBL/GenBank/DDBJ whole genome shotgun (WGS) entry which is preliminary data.</text>
</comment>
<dbReference type="EMBL" id="JBICBT010000872">
    <property type="protein sequence ID" value="KAL3095757.1"/>
    <property type="molecule type" value="Genomic_DNA"/>
</dbReference>
<evidence type="ECO:0000313" key="26">
    <source>
        <dbReference type="EMBL" id="KAL3095757.1"/>
    </source>
</evidence>
<keyword evidence="24" id="KW-0472">Membrane</keyword>
<dbReference type="Gene3D" id="1.10.640.10">
    <property type="entry name" value="Haem peroxidase domain superfamily, animal type"/>
    <property type="match status" value="1"/>
</dbReference>
<name>A0ABD2JYT4_9BILA</name>
<keyword evidence="11" id="KW-0560">Oxidoreductase</keyword>
<dbReference type="Pfam" id="PF03098">
    <property type="entry name" value="An_peroxidase"/>
    <property type="match status" value="1"/>
</dbReference>
<keyword evidence="24" id="KW-1133">Transmembrane helix</keyword>
<dbReference type="Pfam" id="PF13855">
    <property type="entry name" value="LRR_8"/>
    <property type="match status" value="2"/>
</dbReference>
<evidence type="ECO:0000256" key="8">
    <source>
        <dbReference type="ARBA" id="ARBA00022723"/>
    </source>
</evidence>
<evidence type="ECO:0000256" key="9">
    <source>
        <dbReference type="ARBA" id="ARBA00022729"/>
    </source>
</evidence>
<dbReference type="InterPro" id="IPR013783">
    <property type="entry name" value="Ig-like_fold"/>
</dbReference>
<dbReference type="InterPro" id="IPR013098">
    <property type="entry name" value="Ig_I-set"/>
</dbReference>
<keyword evidence="10" id="KW-0677">Repeat</keyword>
<keyword evidence="7 22" id="KW-0349">Heme</keyword>
<dbReference type="PROSITE" id="PS50835">
    <property type="entry name" value="IG_LIKE"/>
    <property type="match status" value="3"/>
</dbReference>
<dbReference type="SUPFAM" id="SSF48113">
    <property type="entry name" value="Heme-dependent peroxidases"/>
    <property type="match status" value="1"/>
</dbReference>
<feature type="domain" description="Ig-like" evidence="25">
    <location>
        <begin position="275"/>
        <end position="356"/>
    </location>
</feature>
<evidence type="ECO:0000256" key="20">
    <source>
        <dbReference type="ARBA" id="ARBA00049501"/>
    </source>
</evidence>